<dbReference type="EMBL" id="JACHGF010000004">
    <property type="protein sequence ID" value="MBB5284928.1"/>
    <property type="molecule type" value="Genomic_DNA"/>
</dbReference>
<reference evidence="2 3" key="1">
    <citation type="submission" date="2020-08" db="EMBL/GenBank/DDBJ databases">
        <title>Genomic Encyclopedia of Type Strains, Phase IV (KMG-IV): sequencing the most valuable type-strain genomes for metagenomic binning, comparative biology and taxonomic classification.</title>
        <authorList>
            <person name="Goeker M."/>
        </authorList>
    </citation>
    <scope>NUCLEOTIDE SEQUENCE [LARGE SCALE GENOMIC DNA]</scope>
    <source>
        <strain evidence="2 3">DSM 105074</strain>
    </source>
</reference>
<feature type="signal peptide" evidence="1">
    <location>
        <begin position="1"/>
        <end position="18"/>
    </location>
</feature>
<evidence type="ECO:0000313" key="2">
    <source>
        <dbReference type="EMBL" id="MBB5284928.1"/>
    </source>
</evidence>
<gene>
    <name evidence="2" type="ORF">HNQ92_003076</name>
</gene>
<dbReference type="Proteomes" id="UP000557307">
    <property type="component" value="Unassembled WGS sequence"/>
</dbReference>
<sequence length="300" mass="33391">MKKLAILFLLLGTFPAHACDVCGCANSGAYFGLLPQSHRSMLGVRYQQLRFVTHPASEVLRTEETFQITELYGRFFPVKRVQVLAFLPFRSDRQQTTYDEKRQNALGDATVLANYNVLNTFMDRDEATRFNHSLLLGGGVKLPTGRFRYDEKDPLAVANANFQPGTGSTDFILNAFYNLNYAGWGLAVNLSRKFNTTNDRGYRFGNQWYGTADFFRSFELGKLSLVPSVGLYGEYGAHGQQDGTLLTETGGTLLNGTAGLTLFANRWTLGLNAQRPLAQNLSDGHVVAKSRGLVQLAWLF</sequence>
<evidence type="ECO:0000256" key="1">
    <source>
        <dbReference type="SAM" id="SignalP"/>
    </source>
</evidence>
<dbReference type="RefSeq" id="WP_184174870.1">
    <property type="nucleotide sequence ID" value="NZ_JACHGF010000004.1"/>
</dbReference>
<protein>
    <recommendedName>
        <fullName evidence="4">Transporter</fullName>
    </recommendedName>
</protein>
<name>A0A840TXK1_9BACT</name>
<proteinExistence type="predicted"/>
<evidence type="ECO:0008006" key="4">
    <source>
        <dbReference type="Google" id="ProtNLM"/>
    </source>
</evidence>
<accession>A0A840TXK1</accession>
<dbReference type="AlphaFoldDB" id="A0A840TXK1"/>
<keyword evidence="3" id="KW-1185">Reference proteome</keyword>
<keyword evidence="1" id="KW-0732">Signal</keyword>
<comment type="caution">
    <text evidence="2">The sequence shown here is derived from an EMBL/GenBank/DDBJ whole genome shotgun (WGS) entry which is preliminary data.</text>
</comment>
<organism evidence="2 3">
    <name type="scientific">Rhabdobacter roseus</name>
    <dbReference type="NCBI Taxonomy" id="1655419"/>
    <lineage>
        <taxon>Bacteria</taxon>
        <taxon>Pseudomonadati</taxon>
        <taxon>Bacteroidota</taxon>
        <taxon>Cytophagia</taxon>
        <taxon>Cytophagales</taxon>
        <taxon>Cytophagaceae</taxon>
        <taxon>Rhabdobacter</taxon>
    </lineage>
</organism>
<evidence type="ECO:0000313" key="3">
    <source>
        <dbReference type="Proteomes" id="UP000557307"/>
    </source>
</evidence>
<feature type="chain" id="PRO_5033035232" description="Transporter" evidence="1">
    <location>
        <begin position="19"/>
        <end position="300"/>
    </location>
</feature>